<name>X1SR36_9ZZZZ</name>
<dbReference type="SUPFAM" id="SSF52402">
    <property type="entry name" value="Adenine nucleotide alpha hydrolases-like"/>
    <property type="match status" value="1"/>
</dbReference>
<dbReference type="AlphaFoldDB" id="X1SR36"/>
<reference evidence="2" key="1">
    <citation type="journal article" date="2014" name="Front. Microbiol.">
        <title>High frequency of phylogenetically diverse reductive dehalogenase-homologous genes in deep subseafloor sedimentary metagenomes.</title>
        <authorList>
            <person name="Kawai M."/>
            <person name="Futagami T."/>
            <person name="Toyoda A."/>
            <person name="Takaki Y."/>
            <person name="Nishi S."/>
            <person name="Hori S."/>
            <person name="Arai W."/>
            <person name="Tsubouchi T."/>
            <person name="Morono Y."/>
            <person name="Uchiyama I."/>
            <person name="Ito T."/>
            <person name="Fujiyama A."/>
            <person name="Inagaki F."/>
            <person name="Takami H."/>
        </authorList>
    </citation>
    <scope>NUCLEOTIDE SEQUENCE</scope>
    <source>
        <strain evidence="2">Expedition CK06-06</strain>
    </source>
</reference>
<gene>
    <name evidence="2" type="ORF">S12H4_25855</name>
</gene>
<dbReference type="Pfam" id="PF02540">
    <property type="entry name" value="NAD_synthase"/>
    <property type="match status" value="1"/>
</dbReference>
<feature type="domain" description="NAD/GMP synthase" evidence="1">
    <location>
        <begin position="18"/>
        <end position="88"/>
    </location>
</feature>
<sequence>MENDLKNLLKINAQTEKKKIIQFIKKNIKQLNKNGAVIGLSGGLDSSTCAYLLTEALGKNKVLGLILPERDSAKINMEHARMVAKILASKP</sequence>
<proteinExistence type="predicted"/>
<evidence type="ECO:0000259" key="1">
    <source>
        <dbReference type="Pfam" id="PF02540"/>
    </source>
</evidence>
<dbReference type="EMBL" id="BARW01014609">
    <property type="protein sequence ID" value="GAI77820.1"/>
    <property type="molecule type" value="Genomic_DNA"/>
</dbReference>
<comment type="caution">
    <text evidence="2">The sequence shown here is derived from an EMBL/GenBank/DDBJ whole genome shotgun (WGS) entry which is preliminary data.</text>
</comment>
<organism evidence="2">
    <name type="scientific">marine sediment metagenome</name>
    <dbReference type="NCBI Taxonomy" id="412755"/>
    <lineage>
        <taxon>unclassified sequences</taxon>
        <taxon>metagenomes</taxon>
        <taxon>ecological metagenomes</taxon>
    </lineage>
</organism>
<dbReference type="GO" id="GO:0006163">
    <property type="term" value="P:purine nucleotide metabolic process"/>
    <property type="evidence" value="ECO:0007669"/>
    <property type="project" value="UniProtKB-ARBA"/>
</dbReference>
<dbReference type="InterPro" id="IPR022310">
    <property type="entry name" value="NAD/GMP_synthase"/>
</dbReference>
<accession>X1SR36</accession>
<evidence type="ECO:0000313" key="2">
    <source>
        <dbReference type="EMBL" id="GAI77820.1"/>
    </source>
</evidence>
<protein>
    <recommendedName>
        <fullName evidence="1">NAD/GMP synthase domain-containing protein</fullName>
    </recommendedName>
</protein>
<dbReference type="Gene3D" id="3.40.50.620">
    <property type="entry name" value="HUPs"/>
    <property type="match status" value="1"/>
</dbReference>
<dbReference type="InterPro" id="IPR014729">
    <property type="entry name" value="Rossmann-like_a/b/a_fold"/>
</dbReference>